<dbReference type="Gene3D" id="3.40.50.720">
    <property type="entry name" value="NAD(P)-binding Rossmann-like Domain"/>
    <property type="match status" value="1"/>
</dbReference>
<dbReference type="Proteomes" id="UP001239782">
    <property type="component" value="Chromosome"/>
</dbReference>
<dbReference type="AlphaFoldDB" id="A0AA51X6X1"/>
<accession>A0AA51X6X1</accession>
<dbReference type="InterPro" id="IPR001509">
    <property type="entry name" value="Epimerase_deHydtase"/>
</dbReference>
<feature type="domain" description="Capsular polysaccharide assembling protein CapF C-terminal" evidence="2">
    <location>
        <begin position="256"/>
        <end position="365"/>
    </location>
</feature>
<dbReference type="RefSeq" id="WP_309202422.1">
    <property type="nucleotide sequence ID" value="NZ_CP133548.1"/>
</dbReference>
<dbReference type="InterPro" id="IPR014710">
    <property type="entry name" value="RmlC-like_jellyroll"/>
</dbReference>
<feature type="domain" description="NAD-dependent epimerase/dehydratase" evidence="1">
    <location>
        <begin position="3"/>
        <end position="177"/>
    </location>
</feature>
<protein>
    <submittedName>
        <fullName evidence="3">NAD-dependent epimerase/dehydratase family protein</fullName>
    </submittedName>
</protein>
<dbReference type="Pfam" id="PF14667">
    <property type="entry name" value="Polysacc_synt_C"/>
    <property type="match status" value="1"/>
</dbReference>
<evidence type="ECO:0000259" key="1">
    <source>
        <dbReference type="Pfam" id="PF01370"/>
    </source>
</evidence>
<dbReference type="InterPro" id="IPR050177">
    <property type="entry name" value="Lipid_A_modif_metabolic_enz"/>
</dbReference>
<dbReference type="PANTHER" id="PTHR43245:SF55">
    <property type="entry name" value="NAD(P)-BINDING DOMAIN-CONTAINING PROTEIN"/>
    <property type="match status" value="1"/>
</dbReference>
<dbReference type="InterPro" id="IPR036291">
    <property type="entry name" value="NAD(P)-bd_dom_sf"/>
</dbReference>
<gene>
    <name evidence="3" type="ORF">Q9312_18920</name>
</gene>
<dbReference type="SUPFAM" id="SSF51735">
    <property type="entry name" value="NAD(P)-binding Rossmann-fold domains"/>
    <property type="match status" value="1"/>
</dbReference>
<name>A0AA51X6X1_9GAMM</name>
<proteinExistence type="predicted"/>
<evidence type="ECO:0000259" key="2">
    <source>
        <dbReference type="Pfam" id="PF14667"/>
    </source>
</evidence>
<dbReference type="KEGG" id="plei:Q9312_18920"/>
<sequence length="369" mass="41238">MKALVTGHKGFIGKNLMLKLAEQEIEAVTFGREDDTSSLKSLVKDIDIIFHLAGVNRPLDNEEFYQGNTQLTEELCKALKETSSRATVVFTSSIQAELDNDYGKSKAAAEALLEELSESNLNPILNYRLPNIFGKWCQPNYNSFVATFCNNIANNIDITIHDSDAKVNLTYIDDLLDDFSQNMSSLEKLQGYKSLSPSIVYSSTVGEVADAIRKFKDSRKTLVTESVGNGFNRALYATFLSYYPTHDFSYGVPLYGDERGMFAELVKTKDSGQFSFFTAGPGVTRGGHYHHTKNEKFIVVSGQARFGFRHMVTGEKYYLEVSSEKPQVVETIPGWSHDITNIGSDDMIVLLWANEIFDRNKPDTVASKV</sequence>
<evidence type="ECO:0000313" key="3">
    <source>
        <dbReference type="EMBL" id="WMS87281.1"/>
    </source>
</evidence>
<dbReference type="PANTHER" id="PTHR43245">
    <property type="entry name" value="BIFUNCTIONAL POLYMYXIN RESISTANCE PROTEIN ARNA"/>
    <property type="match status" value="1"/>
</dbReference>
<evidence type="ECO:0000313" key="4">
    <source>
        <dbReference type="Proteomes" id="UP001239782"/>
    </source>
</evidence>
<dbReference type="EMBL" id="CP133548">
    <property type="protein sequence ID" value="WMS87281.1"/>
    <property type="molecule type" value="Genomic_DNA"/>
</dbReference>
<dbReference type="InterPro" id="IPR011051">
    <property type="entry name" value="RmlC_Cupin_sf"/>
</dbReference>
<dbReference type="SUPFAM" id="SSF51182">
    <property type="entry name" value="RmlC-like cupins"/>
    <property type="match status" value="1"/>
</dbReference>
<dbReference type="NCBIfam" id="NF047837">
    <property type="entry name" value="UDPAcbARedWbcJ"/>
    <property type="match status" value="1"/>
</dbReference>
<organism evidence="3 4">
    <name type="scientific">Pleionea litopenaei</name>
    <dbReference type="NCBI Taxonomy" id="3070815"/>
    <lineage>
        <taxon>Bacteria</taxon>
        <taxon>Pseudomonadati</taxon>
        <taxon>Pseudomonadota</taxon>
        <taxon>Gammaproteobacteria</taxon>
        <taxon>Oceanospirillales</taxon>
        <taxon>Pleioneaceae</taxon>
        <taxon>Pleionea</taxon>
    </lineage>
</organism>
<dbReference type="CDD" id="cd07007">
    <property type="entry name" value="cupin_CapF-like_C"/>
    <property type="match status" value="1"/>
</dbReference>
<dbReference type="Gene3D" id="2.60.120.10">
    <property type="entry name" value="Jelly Rolls"/>
    <property type="match status" value="1"/>
</dbReference>
<keyword evidence="4" id="KW-1185">Reference proteome</keyword>
<reference evidence="3 4" key="1">
    <citation type="submission" date="2023-08" db="EMBL/GenBank/DDBJ databases">
        <title>Pleionea litopenaei sp. nov., isolated from stomach of juvenile Litopenaeus vannamei.</title>
        <authorList>
            <person name="Rho A.M."/>
            <person name="Hwang C.Y."/>
        </authorList>
    </citation>
    <scope>NUCLEOTIDE SEQUENCE [LARGE SCALE GENOMIC DNA]</scope>
    <source>
        <strain evidence="3 4">HL-JVS1</strain>
    </source>
</reference>
<dbReference type="InterPro" id="IPR029303">
    <property type="entry name" value="CapF_C"/>
</dbReference>
<dbReference type="Pfam" id="PF01370">
    <property type="entry name" value="Epimerase"/>
    <property type="match status" value="1"/>
</dbReference>